<gene>
    <name evidence="2" type="ORF">LX64_04191</name>
</gene>
<keyword evidence="3" id="KW-1185">Reference proteome</keyword>
<dbReference type="RefSeq" id="WP_111599599.1">
    <property type="nucleotide sequence ID" value="NZ_QLLL01000008.1"/>
</dbReference>
<name>A0A327Q974_9BACT</name>
<accession>A0A327Q974</accession>
<keyword evidence="1" id="KW-0812">Transmembrane</keyword>
<reference evidence="2 3" key="1">
    <citation type="submission" date="2018-06" db="EMBL/GenBank/DDBJ databases">
        <title>Genomic Encyclopedia of Archaeal and Bacterial Type Strains, Phase II (KMG-II): from individual species to whole genera.</title>
        <authorList>
            <person name="Goeker M."/>
        </authorList>
    </citation>
    <scope>NUCLEOTIDE SEQUENCE [LARGE SCALE GENOMIC DNA]</scope>
    <source>
        <strain evidence="2 3">DSM 23857</strain>
    </source>
</reference>
<feature type="transmembrane region" description="Helical" evidence="1">
    <location>
        <begin position="12"/>
        <end position="36"/>
    </location>
</feature>
<keyword evidence="1" id="KW-0472">Membrane</keyword>
<keyword evidence="1" id="KW-1133">Transmembrane helix</keyword>
<evidence type="ECO:0000256" key="1">
    <source>
        <dbReference type="SAM" id="Phobius"/>
    </source>
</evidence>
<dbReference type="Proteomes" id="UP000249547">
    <property type="component" value="Unassembled WGS sequence"/>
</dbReference>
<sequence length="74" mass="8406">MELVKSMLSTASQYGIAIFVLMSLNVALVSFIFLAWKQGIKEREELFQVIKDNTAAYTKLQETINTLIQVIKHS</sequence>
<evidence type="ECO:0000313" key="2">
    <source>
        <dbReference type="EMBL" id="RAJ00485.1"/>
    </source>
</evidence>
<proteinExistence type="predicted"/>
<organism evidence="2 3">
    <name type="scientific">Chitinophaga skermanii</name>
    <dbReference type="NCBI Taxonomy" id="331697"/>
    <lineage>
        <taxon>Bacteria</taxon>
        <taxon>Pseudomonadati</taxon>
        <taxon>Bacteroidota</taxon>
        <taxon>Chitinophagia</taxon>
        <taxon>Chitinophagales</taxon>
        <taxon>Chitinophagaceae</taxon>
        <taxon>Chitinophaga</taxon>
    </lineage>
</organism>
<dbReference type="AlphaFoldDB" id="A0A327Q974"/>
<comment type="caution">
    <text evidence="2">The sequence shown here is derived from an EMBL/GenBank/DDBJ whole genome shotgun (WGS) entry which is preliminary data.</text>
</comment>
<dbReference type="EMBL" id="QLLL01000008">
    <property type="protein sequence ID" value="RAJ00485.1"/>
    <property type="molecule type" value="Genomic_DNA"/>
</dbReference>
<protein>
    <submittedName>
        <fullName evidence="2">Uncharacterized protein</fullName>
    </submittedName>
</protein>
<evidence type="ECO:0000313" key="3">
    <source>
        <dbReference type="Proteomes" id="UP000249547"/>
    </source>
</evidence>